<keyword evidence="5 8" id="KW-0812">Transmembrane</keyword>
<feature type="transmembrane region" description="Helical" evidence="8">
    <location>
        <begin position="332"/>
        <end position="352"/>
    </location>
</feature>
<feature type="transmembrane region" description="Helical" evidence="8">
    <location>
        <begin position="299"/>
        <end position="320"/>
    </location>
</feature>
<dbReference type="PANTHER" id="PTHR33908">
    <property type="entry name" value="MANNOSYLTRANSFERASE YKCB-RELATED"/>
    <property type="match status" value="1"/>
</dbReference>
<name>A0A923LDI9_9FIRM</name>
<evidence type="ECO:0000256" key="7">
    <source>
        <dbReference type="ARBA" id="ARBA00023136"/>
    </source>
</evidence>
<comment type="subcellular location">
    <subcellularLocation>
        <location evidence="1">Cell membrane</location>
        <topology evidence="1">Multi-pass membrane protein</topology>
    </subcellularLocation>
</comment>
<dbReference type="GO" id="GO:0005886">
    <property type="term" value="C:plasma membrane"/>
    <property type="evidence" value="ECO:0007669"/>
    <property type="project" value="UniProtKB-SubCell"/>
</dbReference>
<dbReference type="InterPro" id="IPR050297">
    <property type="entry name" value="LipidA_mod_glycosyltrf_83"/>
</dbReference>
<feature type="transmembrane region" description="Helical" evidence="8">
    <location>
        <begin position="358"/>
        <end position="379"/>
    </location>
</feature>
<evidence type="ECO:0000256" key="1">
    <source>
        <dbReference type="ARBA" id="ARBA00004651"/>
    </source>
</evidence>
<protein>
    <recommendedName>
        <fullName evidence="11">Glycosyltransferase family 39 protein</fullName>
    </recommendedName>
</protein>
<feature type="transmembrane region" description="Helical" evidence="8">
    <location>
        <begin position="241"/>
        <end position="262"/>
    </location>
</feature>
<comment type="caution">
    <text evidence="9">The sequence shown here is derived from an EMBL/GenBank/DDBJ whole genome shotgun (WGS) entry which is preliminary data.</text>
</comment>
<evidence type="ECO:0000256" key="4">
    <source>
        <dbReference type="ARBA" id="ARBA00022679"/>
    </source>
</evidence>
<gene>
    <name evidence="9" type="ORF">H8S44_11235</name>
</gene>
<keyword evidence="2" id="KW-1003">Cell membrane</keyword>
<evidence type="ECO:0000313" key="10">
    <source>
        <dbReference type="Proteomes" id="UP000649345"/>
    </source>
</evidence>
<reference evidence="9" key="1">
    <citation type="submission" date="2020-08" db="EMBL/GenBank/DDBJ databases">
        <title>Genome public.</title>
        <authorList>
            <person name="Liu C."/>
            <person name="Sun Q."/>
        </authorList>
    </citation>
    <scope>NUCLEOTIDE SEQUENCE</scope>
    <source>
        <strain evidence="9">NSJ-68</strain>
    </source>
</reference>
<evidence type="ECO:0000256" key="8">
    <source>
        <dbReference type="SAM" id="Phobius"/>
    </source>
</evidence>
<feature type="transmembrane region" description="Helical" evidence="8">
    <location>
        <begin position="148"/>
        <end position="179"/>
    </location>
</feature>
<dbReference type="RefSeq" id="WP_186872421.1">
    <property type="nucleotide sequence ID" value="NZ_JACOOR010000006.1"/>
</dbReference>
<evidence type="ECO:0000256" key="6">
    <source>
        <dbReference type="ARBA" id="ARBA00022989"/>
    </source>
</evidence>
<dbReference type="GO" id="GO:0016763">
    <property type="term" value="F:pentosyltransferase activity"/>
    <property type="evidence" value="ECO:0007669"/>
    <property type="project" value="TreeGrafter"/>
</dbReference>
<sequence>MKEAGKKKKLITAGVLCVICLVQLCLWWHYGKQKEYLMCDELFSYTSSNNAEIQAFDMPLNQWLDKDWYLSQAAVTEGHAFDYAIPYRNQEADVHPPFYYVLLHTLSSFVPGQVSVALGVALNCFFLLGCTIFLYLNAYEIFKSRGIALAVAALYGLTYGACNTAAFIRMYAMFSFWLLVHVYVYLHFVEQERMNPKTYVLLGLSLTAGALTHYYFVLAAALLAAWYFVKLWVKKHWKEVSCYHVTLELSAVAALAIFPAMWKHVFNDYRGEETRENLVNLAGFKGNLKIMYGIINDELFGGFLPLFLAAAAVLLMVYAWKKKQFPRKEVEKLFPVLFMTCGYFLLVTKVAPYMTDRYLMPVFSFTVLIAAGSLCWLLSRLIRPEAAVGICAAAFLLPSLWNLSRNIPSYVYPDFREHRELAETYADKYCVYIDRQYDWWEYYGAVQLLKEYKSFYCISYAAITDDIQAGMEAFADEDEILVWVGDSQLNEEITGYIRETVGASELGPVDDWGKYHIYLAKRTENQ</sequence>
<evidence type="ECO:0000256" key="3">
    <source>
        <dbReference type="ARBA" id="ARBA00022676"/>
    </source>
</evidence>
<evidence type="ECO:0000256" key="2">
    <source>
        <dbReference type="ARBA" id="ARBA00022475"/>
    </source>
</evidence>
<proteinExistence type="predicted"/>
<dbReference type="EMBL" id="JACOOR010000006">
    <property type="protein sequence ID" value="MBC5660346.1"/>
    <property type="molecule type" value="Genomic_DNA"/>
</dbReference>
<keyword evidence="3" id="KW-0328">Glycosyltransferase</keyword>
<evidence type="ECO:0000256" key="5">
    <source>
        <dbReference type="ARBA" id="ARBA00022692"/>
    </source>
</evidence>
<dbReference type="AlphaFoldDB" id="A0A923LDI9"/>
<keyword evidence="4" id="KW-0808">Transferase</keyword>
<feature type="transmembrane region" description="Helical" evidence="8">
    <location>
        <begin position="116"/>
        <end position="136"/>
    </location>
</feature>
<accession>A0A923LDI9</accession>
<feature type="transmembrane region" description="Helical" evidence="8">
    <location>
        <begin position="199"/>
        <end position="229"/>
    </location>
</feature>
<evidence type="ECO:0000313" key="9">
    <source>
        <dbReference type="EMBL" id="MBC5660346.1"/>
    </source>
</evidence>
<dbReference type="Proteomes" id="UP000649345">
    <property type="component" value="Unassembled WGS sequence"/>
</dbReference>
<organism evidence="9 10">
    <name type="scientific">Anaerosacchariphilus hominis</name>
    <dbReference type="NCBI Taxonomy" id="2763017"/>
    <lineage>
        <taxon>Bacteria</taxon>
        <taxon>Bacillati</taxon>
        <taxon>Bacillota</taxon>
        <taxon>Clostridia</taxon>
        <taxon>Lachnospirales</taxon>
        <taxon>Lachnospiraceae</taxon>
        <taxon>Anaerosacchariphilus</taxon>
    </lineage>
</organism>
<keyword evidence="7 8" id="KW-0472">Membrane</keyword>
<keyword evidence="6 8" id="KW-1133">Transmembrane helix</keyword>
<dbReference type="PANTHER" id="PTHR33908:SF11">
    <property type="entry name" value="MEMBRANE PROTEIN"/>
    <property type="match status" value="1"/>
</dbReference>
<keyword evidence="10" id="KW-1185">Reference proteome</keyword>
<evidence type="ECO:0008006" key="11">
    <source>
        <dbReference type="Google" id="ProtNLM"/>
    </source>
</evidence>
<feature type="transmembrane region" description="Helical" evidence="8">
    <location>
        <begin position="12"/>
        <end position="30"/>
    </location>
</feature>
<dbReference type="GO" id="GO:0009103">
    <property type="term" value="P:lipopolysaccharide biosynthetic process"/>
    <property type="evidence" value="ECO:0007669"/>
    <property type="project" value="UniProtKB-ARBA"/>
</dbReference>